<dbReference type="Proteomes" id="UP000198694">
    <property type="component" value="Unassembled WGS sequence"/>
</dbReference>
<dbReference type="EMBL" id="FNFL01000005">
    <property type="protein sequence ID" value="SDK37825.1"/>
    <property type="molecule type" value="Genomic_DNA"/>
</dbReference>
<gene>
    <name evidence="1" type="ORF">SAMN05216243_2976</name>
</gene>
<evidence type="ECO:0000313" key="2">
    <source>
        <dbReference type="Proteomes" id="UP000198694"/>
    </source>
</evidence>
<sequence length="105" mass="12145">MDSSFIYYLINLLPFNFEKLIVIETDPDPYQAYGHGVKKEVECRDFYYCKLDYIGQHENIITKYHHTYATLKTIAINIGPASININLSWGDNTIVEYGFLTVIKG</sequence>
<protein>
    <submittedName>
        <fullName evidence="1">Uncharacterized protein</fullName>
    </submittedName>
</protein>
<keyword evidence="2" id="KW-1185">Reference proteome</keyword>
<accession>A0A1G9BG43</accession>
<reference evidence="1 2" key="1">
    <citation type="submission" date="2016-10" db="EMBL/GenBank/DDBJ databases">
        <authorList>
            <person name="de Groot N.N."/>
        </authorList>
    </citation>
    <scope>NUCLEOTIDE SEQUENCE [LARGE SCALE GENOMIC DNA]</scope>
    <source>
        <strain evidence="1 2">CGMCC 1.6502</strain>
    </source>
</reference>
<evidence type="ECO:0000313" key="1">
    <source>
        <dbReference type="EMBL" id="SDK37825.1"/>
    </source>
</evidence>
<organism evidence="1 2">
    <name type="scientific">Sediminibacillus albus</name>
    <dbReference type="NCBI Taxonomy" id="407036"/>
    <lineage>
        <taxon>Bacteria</taxon>
        <taxon>Bacillati</taxon>
        <taxon>Bacillota</taxon>
        <taxon>Bacilli</taxon>
        <taxon>Bacillales</taxon>
        <taxon>Bacillaceae</taxon>
        <taxon>Sediminibacillus</taxon>
    </lineage>
</organism>
<dbReference type="AlphaFoldDB" id="A0A1G9BG43"/>
<proteinExistence type="predicted"/>
<name>A0A1G9BG43_9BACI</name>